<dbReference type="GO" id="GO:0008270">
    <property type="term" value="F:zinc ion binding"/>
    <property type="evidence" value="ECO:0007669"/>
    <property type="project" value="UniProtKB-KW"/>
</dbReference>
<feature type="compositionally biased region" description="Polar residues" evidence="6">
    <location>
        <begin position="297"/>
        <end position="311"/>
    </location>
</feature>
<feature type="compositionally biased region" description="Low complexity" evidence="6">
    <location>
        <begin position="281"/>
        <end position="292"/>
    </location>
</feature>
<accession>A0A8D8Q086</accession>
<evidence type="ECO:0000256" key="2">
    <source>
        <dbReference type="ARBA" id="ARBA00022737"/>
    </source>
</evidence>
<feature type="compositionally biased region" description="Low complexity" evidence="6">
    <location>
        <begin position="232"/>
        <end position="263"/>
    </location>
</feature>
<organism evidence="8">
    <name type="scientific">Cacopsylla melanoneura</name>
    <dbReference type="NCBI Taxonomy" id="428564"/>
    <lineage>
        <taxon>Eukaryota</taxon>
        <taxon>Metazoa</taxon>
        <taxon>Ecdysozoa</taxon>
        <taxon>Arthropoda</taxon>
        <taxon>Hexapoda</taxon>
        <taxon>Insecta</taxon>
        <taxon>Pterygota</taxon>
        <taxon>Neoptera</taxon>
        <taxon>Paraneoptera</taxon>
        <taxon>Hemiptera</taxon>
        <taxon>Sternorrhyncha</taxon>
        <taxon>Psylloidea</taxon>
        <taxon>Psyllidae</taxon>
        <taxon>Psyllinae</taxon>
        <taxon>Cacopsylla</taxon>
    </lineage>
</organism>
<keyword evidence="2" id="KW-0677">Repeat</keyword>
<reference evidence="8" key="1">
    <citation type="submission" date="2021-05" db="EMBL/GenBank/DDBJ databases">
        <authorList>
            <person name="Alioto T."/>
            <person name="Alioto T."/>
            <person name="Gomez Garrido J."/>
        </authorList>
    </citation>
    <scope>NUCLEOTIDE SEQUENCE</scope>
</reference>
<evidence type="ECO:0000259" key="7">
    <source>
        <dbReference type="PROSITE" id="PS52027"/>
    </source>
</evidence>
<dbReference type="Pfam" id="PF13913">
    <property type="entry name" value="zf-C2HC_2"/>
    <property type="match status" value="2"/>
</dbReference>
<dbReference type="PROSITE" id="PS52027">
    <property type="entry name" value="ZF_C2HC_C3H"/>
    <property type="match status" value="2"/>
</dbReference>
<protein>
    <submittedName>
        <fullName evidence="8">Zinc finger C2HC domain-containing protein 1A</fullName>
    </submittedName>
</protein>
<evidence type="ECO:0000256" key="1">
    <source>
        <dbReference type="ARBA" id="ARBA00022723"/>
    </source>
</evidence>
<dbReference type="InterPro" id="IPR049899">
    <property type="entry name" value="Znf_C2HC_C3H"/>
</dbReference>
<evidence type="ECO:0000256" key="6">
    <source>
        <dbReference type="SAM" id="MobiDB-lite"/>
    </source>
</evidence>
<feature type="domain" description="C2HC/C3H-type" evidence="7">
    <location>
        <begin position="119"/>
        <end position="148"/>
    </location>
</feature>
<feature type="region of interest" description="Disordered" evidence="6">
    <location>
        <begin position="334"/>
        <end position="368"/>
    </location>
</feature>
<dbReference type="Gene3D" id="3.30.160.60">
    <property type="entry name" value="Classic Zinc Finger"/>
    <property type="match status" value="1"/>
</dbReference>
<feature type="compositionally biased region" description="Basic and acidic residues" evidence="6">
    <location>
        <begin position="181"/>
        <end position="194"/>
    </location>
</feature>
<feature type="region of interest" description="Disordered" evidence="6">
    <location>
        <begin position="175"/>
        <end position="311"/>
    </location>
</feature>
<sequence>MESPVQSTEPVIPGPEFQEPESLIPCSLCNRKFVPESLVRHRKACEKLLMKKRKQFDSAKQRLTGELAECLPLPMTKVIKRASPIRKSSRWKEKHLQLLETLRAAREGTAAPALSKPADHEQCPHCGRSFGPKAFDRHVEYCKEKFSRLENVKPNISLQAKERLEARTKYRAPCVKSKRSITREKYLPPHKREPSPTGNNVTSPVGNKPTEIKRNSLSSSNTKENINTSAPTDSNNSNKSVTSSTHTNSNFVRSNRTTSSFRSSQRRPSNKSIASTGASIVVPVQKPAVKQPLGPNKSLSNAQENALHQTAHQPVLRQTLQTLPSNMKIKKELINSSLSRKGTDLASSSNSSGSESSFPTQPDVSRSGGTKFSKFCHECGTQYPLSSAKFCCQCGVRRLVLV</sequence>
<evidence type="ECO:0000313" key="8">
    <source>
        <dbReference type="EMBL" id="CAG6620485.1"/>
    </source>
</evidence>
<feature type="compositionally biased region" description="Polar residues" evidence="6">
    <location>
        <begin position="215"/>
        <end position="231"/>
    </location>
</feature>
<feature type="domain" description="C2HC/C3H-type" evidence="7">
    <location>
        <begin position="22"/>
        <end position="51"/>
    </location>
</feature>
<feature type="compositionally biased region" description="Polar residues" evidence="6">
    <location>
        <begin position="196"/>
        <end position="205"/>
    </location>
</feature>
<dbReference type="EMBL" id="HBUF01047883">
    <property type="protein sequence ID" value="CAG6620486.1"/>
    <property type="molecule type" value="Transcribed_RNA"/>
</dbReference>
<keyword evidence="3 5" id="KW-0863">Zinc-finger</keyword>
<dbReference type="PANTHER" id="PTHR13555">
    <property type="entry name" value="C2H2 ZINC FINGER CGI-62-RELATED"/>
    <property type="match status" value="1"/>
</dbReference>
<proteinExistence type="predicted"/>
<name>A0A8D8Q086_9HEMI</name>
<feature type="compositionally biased region" description="Polar residues" evidence="6">
    <location>
        <begin position="358"/>
        <end position="368"/>
    </location>
</feature>
<keyword evidence="1" id="KW-0479">Metal-binding</keyword>
<evidence type="ECO:0000256" key="5">
    <source>
        <dbReference type="PROSITE-ProRule" id="PRU01371"/>
    </source>
</evidence>
<dbReference type="EMBL" id="HBUF01047882">
    <property type="protein sequence ID" value="CAG6620485.1"/>
    <property type="molecule type" value="Transcribed_RNA"/>
</dbReference>
<dbReference type="InterPro" id="IPR026319">
    <property type="entry name" value="ZC2HC1A/B-like"/>
</dbReference>
<keyword evidence="4" id="KW-0862">Zinc</keyword>
<feature type="compositionally biased region" description="Low complexity" evidence="6">
    <location>
        <begin position="347"/>
        <end position="357"/>
    </location>
</feature>
<evidence type="ECO:0000256" key="3">
    <source>
        <dbReference type="ARBA" id="ARBA00022771"/>
    </source>
</evidence>
<dbReference type="AlphaFoldDB" id="A0A8D8Q086"/>
<evidence type="ECO:0000256" key="4">
    <source>
        <dbReference type="ARBA" id="ARBA00022833"/>
    </source>
</evidence>